<dbReference type="SUPFAM" id="SSF103473">
    <property type="entry name" value="MFS general substrate transporter"/>
    <property type="match status" value="1"/>
</dbReference>
<feature type="transmembrane region" description="Helical" evidence="4">
    <location>
        <begin position="46"/>
        <end position="65"/>
    </location>
</feature>
<keyword evidence="1 4" id="KW-0812">Transmembrane</keyword>
<feature type="transmembrane region" description="Helical" evidence="4">
    <location>
        <begin position="189"/>
        <end position="210"/>
    </location>
</feature>
<keyword evidence="3 4" id="KW-0472">Membrane</keyword>
<gene>
    <name evidence="5" type="ORF">CAY53_10355</name>
</gene>
<protein>
    <recommendedName>
        <fullName evidence="7">MFS transporter</fullName>
    </recommendedName>
</protein>
<reference evidence="5 6" key="1">
    <citation type="journal article" date="2018" name="MBio">
        <title>Insights into the evolution of host association through the isolation and characterization of a novel human periodontal pathobiont, Desulfobulbus oralis.</title>
        <authorList>
            <person name="Cross K.L."/>
            <person name="Chirania P."/>
            <person name="Xiong W."/>
            <person name="Beall C.J."/>
            <person name="Elkins J.G."/>
            <person name="Giannone R.J."/>
            <person name="Griffen A.L."/>
            <person name="Guss A.M."/>
            <person name="Hettich R.L."/>
            <person name="Joshi S.S."/>
            <person name="Mokrzan E.M."/>
            <person name="Martin R.K."/>
            <person name="Zhulin I.B."/>
            <person name="Leys E.J."/>
            <person name="Podar M."/>
        </authorList>
    </citation>
    <scope>NUCLEOTIDE SEQUENCE [LARGE SCALE GENOMIC DNA]</scope>
    <source>
        <strain evidence="5 6">ORNL</strain>
    </source>
</reference>
<dbReference type="PANTHER" id="PTHR23530:SF1">
    <property type="entry name" value="PERMEASE, MAJOR FACILITATOR SUPERFAMILY-RELATED"/>
    <property type="match status" value="1"/>
</dbReference>
<organism evidence="5 6">
    <name type="scientific">Desulfobulbus oralis</name>
    <dbReference type="NCBI Taxonomy" id="1986146"/>
    <lineage>
        <taxon>Bacteria</taxon>
        <taxon>Pseudomonadati</taxon>
        <taxon>Thermodesulfobacteriota</taxon>
        <taxon>Desulfobulbia</taxon>
        <taxon>Desulfobulbales</taxon>
        <taxon>Desulfobulbaceae</taxon>
        <taxon>Desulfobulbus</taxon>
    </lineage>
</organism>
<feature type="transmembrane region" description="Helical" evidence="4">
    <location>
        <begin position="373"/>
        <end position="395"/>
    </location>
</feature>
<feature type="transmembrane region" description="Helical" evidence="4">
    <location>
        <begin position="77"/>
        <end position="95"/>
    </location>
</feature>
<feature type="transmembrane region" description="Helical" evidence="4">
    <location>
        <begin position="231"/>
        <end position="257"/>
    </location>
</feature>
<keyword evidence="6" id="KW-1185">Reference proteome</keyword>
<dbReference type="KEGG" id="deo:CAY53_10355"/>
<sequence length="455" mass="49467">MSIAPSSALLLPNIRRFLLFRALFNARFYYPVFTVLFLDFGLSLEQFALLNTAWAFAIVLAEVPSGALADLWGRKRLLVMASALLALAMLLPALAPAGSPLVFWFFLLNCILGGLAEAMSSGSDEALAYDSLVERGLTEQWPLVLDRKMRAQSLAFILAMTLGAAVYDHEFLNRLCTILGLPVHIGHGLSMRLPLILSCLFAVAATVVTLGMREPLPAAEERSHPQARHALFILSLRTWHAALWVLRTPFALAILLLTMSMDHTLRMLATLTSPYYRLIGLPDSSFGLIGSAIAVLGLAVPRLARLMVERFPPACNALFLGLAMLAILCPLVRFIPLYGVLPMAGVFIGMMLCSFFASHYLNAITSSARRATVLSFKGMACNVAFGCIGMGFAALTHHERLLLIPQHPDAPAAVLEQLAFKAALGWAPGYLAAALLAACLPALVALFWQRPSPRR</sequence>
<evidence type="ECO:0000256" key="2">
    <source>
        <dbReference type="ARBA" id="ARBA00022989"/>
    </source>
</evidence>
<accession>A0A2L1GQ94</accession>
<dbReference type="CDD" id="cd06174">
    <property type="entry name" value="MFS"/>
    <property type="match status" value="1"/>
</dbReference>
<dbReference type="GO" id="GO:0022857">
    <property type="term" value="F:transmembrane transporter activity"/>
    <property type="evidence" value="ECO:0007669"/>
    <property type="project" value="InterPro"/>
</dbReference>
<evidence type="ECO:0000256" key="3">
    <source>
        <dbReference type="ARBA" id="ARBA00023136"/>
    </source>
</evidence>
<dbReference type="Pfam" id="PF07690">
    <property type="entry name" value="MFS_1"/>
    <property type="match status" value="1"/>
</dbReference>
<dbReference type="AlphaFoldDB" id="A0A2L1GQ94"/>
<dbReference type="InterPro" id="IPR036259">
    <property type="entry name" value="MFS_trans_sf"/>
</dbReference>
<evidence type="ECO:0000256" key="4">
    <source>
        <dbReference type="SAM" id="Phobius"/>
    </source>
</evidence>
<feature type="transmembrane region" description="Helical" evidence="4">
    <location>
        <begin position="430"/>
        <end position="448"/>
    </location>
</feature>
<dbReference type="Proteomes" id="UP000239867">
    <property type="component" value="Chromosome"/>
</dbReference>
<feature type="transmembrane region" description="Helical" evidence="4">
    <location>
        <begin position="341"/>
        <end position="361"/>
    </location>
</feature>
<feature type="transmembrane region" description="Helical" evidence="4">
    <location>
        <begin position="151"/>
        <end position="169"/>
    </location>
</feature>
<feature type="transmembrane region" description="Helical" evidence="4">
    <location>
        <begin position="285"/>
        <end position="304"/>
    </location>
</feature>
<evidence type="ECO:0008006" key="7">
    <source>
        <dbReference type="Google" id="ProtNLM"/>
    </source>
</evidence>
<dbReference type="EMBL" id="CP021255">
    <property type="protein sequence ID" value="AVD71816.1"/>
    <property type="molecule type" value="Genomic_DNA"/>
</dbReference>
<evidence type="ECO:0000313" key="5">
    <source>
        <dbReference type="EMBL" id="AVD71816.1"/>
    </source>
</evidence>
<keyword evidence="2 4" id="KW-1133">Transmembrane helix</keyword>
<proteinExistence type="predicted"/>
<dbReference type="RefSeq" id="WP_181040279.1">
    <property type="nucleotide sequence ID" value="NZ_CP021255.1"/>
</dbReference>
<name>A0A2L1GQ94_9BACT</name>
<evidence type="ECO:0000313" key="6">
    <source>
        <dbReference type="Proteomes" id="UP000239867"/>
    </source>
</evidence>
<dbReference type="Gene3D" id="1.20.1250.20">
    <property type="entry name" value="MFS general substrate transporter like domains"/>
    <property type="match status" value="1"/>
</dbReference>
<feature type="transmembrane region" description="Helical" evidence="4">
    <location>
        <begin position="18"/>
        <end position="40"/>
    </location>
</feature>
<feature type="transmembrane region" description="Helical" evidence="4">
    <location>
        <begin position="316"/>
        <end position="335"/>
    </location>
</feature>
<dbReference type="PANTHER" id="PTHR23530">
    <property type="entry name" value="TRANSPORT PROTEIN-RELATED"/>
    <property type="match status" value="1"/>
</dbReference>
<dbReference type="InterPro" id="IPR053160">
    <property type="entry name" value="MFS_DHA3_Transporter"/>
</dbReference>
<evidence type="ECO:0000256" key="1">
    <source>
        <dbReference type="ARBA" id="ARBA00022692"/>
    </source>
</evidence>
<dbReference type="InterPro" id="IPR011701">
    <property type="entry name" value="MFS"/>
</dbReference>